<proteinExistence type="predicted"/>
<dbReference type="EMBL" id="AP008981">
    <property type="protein sequence ID" value="BAG40112.1"/>
    <property type="molecule type" value="Genomic_DNA"/>
</dbReference>
<name>B3CRC8_ORITI</name>
<evidence type="ECO:0000313" key="3">
    <source>
        <dbReference type="Proteomes" id="UP000001033"/>
    </source>
</evidence>
<dbReference type="InterPro" id="IPR025272">
    <property type="entry name" value="SocA_Panacea"/>
</dbReference>
<dbReference type="AlphaFoldDB" id="B3CRC8"/>
<feature type="domain" description="Antitoxin SocA-like Panacea" evidence="1">
    <location>
        <begin position="36"/>
        <end position="125"/>
    </location>
</feature>
<reference evidence="3" key="1">
    <citation type="journal article" date="2008" name="DNA Res.">
        <title>The whole-genome sequencing of the obligate intracellular bacterium Orientia tsutsugamushi revealed massive gene amplification during reductive genome evolution.</title>
        <authorList>
            <person name="Nakayama K."/>
            <person name="Yamashita A."/>
            <person name="Kurokawa K."/>
            <person name="Morimoto T."/>
            <person name="Ogawa M."/>
            <person name="Fukuhara M."/>
            <person name="Urakami H."/>
            <person name="Ohnishi M."/>
            <person name="Uchiyama I."/>
            <person name="Ogura Y."/>
            <person name="Ooka T."/>
            <person name="Oshima K."/>
            <person name="Tamura A."/>
            <person name="Hattori M."/>
            <person name="Hayashi T."/>
        </authorList>
    </citation>
    <scope>NUCLEOTIDE SEQUENCE [LARGE SCALE GENOMIC DNA]</scope>
    <source>
        <strain evidence="3">Ikeda</strain>
    </source>
</reference>
<gene>
    <name evidence="2" type="ordered locus">OTT_0654</name>
</gene>
<protein>
    <recommendedName>
        <fullName evidence="1">Antitoxin SocA-like Panacea domain-containing protein</fullName>
    </recommendedName>
</protein>
<evidence type="ECO:0000313" key="2">
    <source>
        <dbReference type="EMBL" id="BAG40112.1"/>
    </source>
</evidence>
<sequence>MTIQQKGELLSCFDVASYFLVLVDREAGDVITQLKLQKLVYFAQGVHLALFDKHLFKEDIEAWENGPVVRHLRSIFGGFEANAIPAPGQIDFSIYTNQQKELIYKIYSSYGEHTASYLRDLTHLHSILQQAIIRPSRVITKEEMRKFFKNHIKNIEDYLLPISKKDIAEIVNAEDQWWMNYDTSVPCMIKISEIAIK</sequence>
<accession>B3CRC8</accession>
<dbReference type="KEGG" id="ott:OTT_0654"/>
<dbReference type="RefSeq" id="WP_012461291.1">
    <property type="nucleotide sequence ID" value="NC_010793.1"/>
</dbReference>
<dbReference type="HOGENOM" id="CLU_110683_4_0_5"/>
<evidence type="ECO:0000259" key="1">
    <source>
        <dbReference type="Pfam" id="PF13274"/>
    </source>
</evidence>
<organism evidence="2 3">
    <name type="scientific">Orientia tsutsugamushi (strain Ikeda)</name>
    <name type="common">Rickettsia tsutsugamushi</name>
    <dbReference type="NCBI Taxonomy" id="334380"/>
    <lineage>
        <taxon>Bacteria</taxon>
        <taxon>Pseudomonadati</taxon>
        <taxon>Pseudomonadota</taxon>
        <taxon>Alphaproteobacteria</taxon>
        <taxon>Rickettsiales</taxon>
        <taxon>Rickettsiaceae</taxon>
        <taxon>Rickettsieae</taxon>
        <taxon>Orientia</taxon>
    </lineage>
</organism>
<dbReference type="OrthoDB" id="9799173at2"/>
<dbReference type="Proteomes" id="UP000001033">
    <property type="component" value="Chromosome"/>
</dbReference>
<dbReference type="Pfam" id="PF13274">
    <property type="entry name" value="SocA_Panacea"/>
    <property type="match status" value="1"/>
</dbReference>